<evidence type="ECO:0000259" key="1">
    <source>
        <dbReference type="Pfam" id="PF03281"/>
    </source>
</evidence>
<reference evidence="3" key="1">
    <citation type="submission" date="2025-08" db="UniProtKB">
        <authorList>
            <consortium name="RefSeq"/>
        </authorList>
    </citation>
    <scope>IDENTIFICATION</scope>
</reference>
<sequence length="288" mass="33427">MHTQSLRVKTNMSSTFEQHLEQIVADLYGYTNHCDFAVVRDFILDKIVEQNNLLTTTCKVESVNFGSRALGIQNYDSDYDVLILLEFPSYEDIIVRPDQHRPGMVHLDFKNMSFNSFTEDTLLYNRWYLKREEVQTLMQCILMNAHGRTLTGRHYDNYTLLYHRKPNCHTITAESKRHVFSIDFVPAIKIHFDGCDWEGVPKFSPGPKRSNGCTFMMSAIKSEIHFFNKSGQNIKDALLLLRALCQAKDLPKIRNYHLVSLALNLVASEDFEDYSLEDIFLGVRINRL</sequence>
<dbReference type="InterPro" id="IPR043519">
    <property type="entry name" value="NT_sf"/>
</dbReference>
<dbReference type="SUPFAM" id="SSF81301">
    <property type="entry name" value="Nucleotidyltransferase"/>
    <property type="match status" value="1"/>
</dbReference>
<evidence type="ECO:0000313" key="3">
    <source>
        <dbReference type="RefSeq" id="XP_070851214.1"/>
    </source>
</evidence>
<dbReference type="Pfam" id="PF03281">
    <property type="entry name" value="Mab-21"/>
    <property type="match status" value="1"/>
</dbReference>
<dbReference type="RefSeq" id="XP_070851214.1">
    <property type="nucleotide sequence ID" value="XM_070995113.1"/>
</dbReference>
<dbReference type="Gene3D" id="3.30.460.90">
    <property type="match status" value="1"/>
</dbReference>
<evidence type="ECO:0000313" key="2">
    <source>
        <dbReference type="Proteomes" id="UP001652628"/>
    </source>
</evidence>
<accession>A0ABM4TMM3</accession>
<gene>
    <name evidence="3" type="primary">LOC108009543</name>
</gene>
<feature type="domain" description="Mab-21-like nucleotidyltransferase" evidence="1">
    <location>
        <begin position="78"/>
        <end position="192"/>
    </location>
</feature>
<dbReference type="Proteomes" id="UP001652628">
    <property type="component" value="Chromosome 2R"/>
</dbReference>
<organism evidence="2 3">
    <name type="scientific">Drosophila suzukii</name>
    <name type="common">Spotted-wing drosophila fruit fly</name>
    <dbReference type="NCBI Taxonomy" id="28584"/>
    <lineage>
        <taxon>Eukaryota</taxon>
        <taxon>Metazoa</taxon>
        <taxon>Ecdysozoa</taxon>
        <taxon>Arthropoda</taxon>
        <taxon>Hexapoda</taxon>
        <taxon>Insecta</taxon>
        <taxon>Pterygota</taxon>
        <taxon>Neoptera</taxon>
        <taxon>Endopterygota</taxon>
        <taxon>Diptera</taxon>
        <taxon>Brachycera</taxon>
        <taxon>Muscomorpha</taxon>
        <taxon>Ephydroidea</taxon>
        <taxon>Drosophilidae</taxon>
        <taxon>Drosophila</taxon>
        <taxon>Sophophora</taxon>
    </lineage>
</organism>
<proteinExistence type="predicted"/>
<dbReference type="GeneID" id="108009543"/>
<name>A0ABM4TMM3_DROSZ</name>
<dbReference type="InterPro" id="IPR046903">
    <property type="entry name" value="Mab-21-like_nuc_Trfase"/>
</dbReference>
<protein>
    <submittedName>
        <fullName evidence="3">Cyclic GMP-AMP synthase-like receptor 1 isoform X1</fullName>
    </submittedName>
</protein>
<keyword evidence="2" id="KW-1185">Reference proteome</keyword>